<organism evidence="2 3">
    <name type="scientific">Cylindrotheca closterium</name>
    <dbReference type="NCBI Taxonomy" id="2856"/>
    <lineage>
        <taxon>Eukaryota</taxon>
        <taxon>Sar</taxon>
        <taxon>Stramenopiles</taxon>
        <taxon>Ochrophyta</taxon>
        <taxon>Bacillariophyta</taxon>
        <taxon>Bacillariophyceae</taxon>
        <taxon>Bacillariophycidae</taxon>
        <taxon>Bacillariales</taxon>
        <taxon>Bacillariaceae</taxon>
        <taxon>Cylindrotheca</taxon>
    </lineage>
</organism>
<accession>A0AAD2G879</accession>
<evidence type="ECO:0000256" key="1">
    <source>
        <dbReference type="SAM" id="MobiDB-lite"/>
    </source>
</evidence>
<evidence type="ECO:0000313" key="2">
    <source>
        <dbReference type="EMBL" id="CAJ1966067.1"/>
    </source>
</evidence>
<reference evidence="2" key="1">
    <citation type="submission" date="2023-08" db="EMBL/GenBank/DDBJ databases">
        <authorList>
            <person name="Audoor S."/>
            <person name="Bilcke G."/>
        </authorList>
    </citation>
    <scope>NUCLEOTIDE SEQUENCE</scope>
</reference>
<dbReference type="EMBL" id="CAKOGP040002249">
    <property type="protein sequence ID" value="CAJ1966067.1"/>
    <property type="molecule type" value="Genomic_DNA"/>
</dbReference>
<dbReference type="Proteomes" id="UP001295423">
    <property type="component" value="Unassembled WGS sequence"/>
</dbReference>
<protein>
    <submittedName>
        <fullName evidence="2">Uncharacterized protein</fullName>
    </submittedName>
</protein>
<comment type="caution">
    <text evidence="2">The sequence shown here is derived from an EMBL/GenBank/DDBJ whole genome shotgun (WGS) entry which is preliminary data.</text>
</comment>
<sequence length="108" mass="11898">MQNLFSLGDLEDANNGKGSWALREYFLCIVTPCPTVVFDVAMAQRVITTDKKSPRVNCSTRRAVDLDVASGIQILRSSLDRPYYNSSHCGGIRATKTRAKNSQSSVQV</sequence>
<proteinExistence type="predicted"/>
<keyword evidence="3" id="KW-1185">Reference proteome</keyword>
<evidence type="ECO:0000313" key="3">
    <source>
        <dbReference type="Proteomes" id="UP001295423"/>
    </source>
</evidence>
<gene>
    <name evidence="2" type="ORF">CYCCA115_LOCUS21651</name>
</gene>
<name>A0AAD2G879_9STRA</name>
<dbReference type="AlphaFoldDB" id="A0AAD2G879"/>
<feature type="region of interest" description="Disordered" evidence="1">
    <location>
        <begin position="88"/>
        <end position="108"/>
    </location>
</feature>